<gene>
    <name evidence="1" type="ORF">EJV47_02955</name>
</gene>
<dbReference type="AlphaFoldDB" id="A0A431U9E6"/>
<sequence>MGALLTSTCLRTGLLLLVAAGPGCRHCREETVTPNLAPPYDGWFRGRAGSANPTVAATTAAGLTDSYPNTTTVGGTYPDPLSYNCTQYHSESRNLNYAAALYGYSFRISVVQYHEGPLLLVSDYSRGNPATTWLRYHLSTGKAEPIRYSNMPAGVVPDSLKPDVRQLPSLTVNGYTYAPVWRLTNPYLASRGAPSSAAVLYLSPEYGLVRFEQRDGTVWNLEGR</sequence>
<name>A0A431U9E6_9BACT</name>
<organism evidence="1 2">
    <name type="scientific">Hymenobacter gummosus</name>
    <dbReference type="NCBI Taxonomy" id="1776032"/>
    <lineage>
        <taxon>Bacteria</taxon>
        <taxon>Pseudomonadati</taxon>
        <taxon>Bacteroidota</taxon>
        <taxon>Cytophagia</taxon>
        <taxon>Cytophagales</taxon>
        <taxon>Hymenobacteraceae</taxon>
        <taxon>Hymenobacter</taxon>
    </lineage>
</organism>
<evidence type="ECO:0000313" key="1">
    <source>
        <dbReference type="EMBL" id="RTQ53710.1"/>
    </source>
</evidence>
<reference evidence="1 2" key="1">
    <citation type="submission" date="2018-12" db="EMBL/GenBank/DDBJ databases">
        <title>Hymenobacter gummosus sp. nov., isolated from a spring.</title>
        <authorList>
            <person name="Nie L."/>
        </authorList>
    </citation>
    <scope>NUCLEOTIDE SEQUENCE [LARGE SCALE GENOMIC DNA]</scope>
    <source>
        <strain evidence="1 2">KCTC 52166</strain>
    </source>
</reference>
<dbReference type="OrthoDB" id="888782at2"/>
<keyword evidence="2" id="KW-1185">Reference proteome</keyword>
<evidence type="ECO:0000313" key="2">
    <source>
        <dbReference type="Proteomes" id="UP000282184"/>
    </source>
</evidence>
<dbReference type="Proteomes" id="UP000282184">
    <property type="component" value="Unassembled WGS sequence"/>
</dbReference>
<proteinExistence type="predicted"/>
<comment type="caution">
    <text evidence="1">The sequence shown here is derived from an EMBL/GenBank/DDBJ whole genome shotgun (WGS) entry which is preliminary data.</text>
</comment>
<protein>
    <submittedName>
        <fullName evidence="1">Uncharacterized protein</fullName>
    </submittedName>
</protein>
<dbReference type="EMBL" id="RXOF01000001">
    <property type="protein sequence ID" value="RTQ53710.1"/>
    <property type="molecule type" value="Genomic_DNA"/>
</dbReference>
<accession>A0A431U9E6</accession>
<dbReference type="RefSeq" id="WP_126691637.1">
    <property type="nucleotide sequence ID" value="NZ_RXOF01000001.1"/>
</dbReference>